<accession>A0A803Q1D8</accession>
<feature type="compositionally biased region" description="Basic and acidic residues" evidence="1">
    <location>
        <begin position="1"/>
        <end position="18"/>
    </location>
</feature>
<feature type="region of interest" description="Disordered" evidence="1">
    <location>
        <begin position="40"/>
        <end position="59"/>
    </location>
</feature>
<name>A0A803Q1D8_CANSA</name>
<sequence length="189" mass="21125">MKAAELKTRVEKEARPEGGSRGPGKTVDYRARADRSSRSWTSRFLPLPPTTTNQSCSPTDVMNYPRDGFGWHLELLDNFFNDRDKMAIIGIPLQQNLGASSLDWFHDTGLLPGEGAERWCVLNLQIMMNELKVNVDTSIFRESQGFGFGLVARNEHGFMLGGVIKLHHGVVKPELAEAIGVREALSWIK</sequence>
<dbReference type="AlphaFoldDB" id="A0A803Q1D8"/>
<evidence type="ECO:0008006" key="4">
    <source>
        <dbReference type="Google" id="ProtNLM"/>
    </source>
</evidence>
<evidence type="ECO:0000313" key="3">
    <source>
        <dbReference type="Proteomes" id="UP000596661"/>
    </source>
</evidence>
<dbReference type="Proteomes" id="UP000596661">
    <property type="component" value="Chromosome 7"/>
</dbReference>
<dbReference type="EnsemblPlants" id="evm.model.07.1118">
    <property type="protein sequence ID" value="cds.evm.model.07.1118"/>
    <property type="gene ID" value="evm.TU.07.1118"/>
</dbReference>
<reference evidence="2" key="2">
    <citation type="submission" date="2021-03" db="UniProtKB">
        <authorList>
            <consortium name="EnsemblPlants"/>
        </authorList>
    </citation>
    <scope>IDENTIFICATION</scope>
</reference>
<keyword evidence="3" id="KW-1185">Reference proteome</keyword>
<evidence type="ECO:0000256" key="1">
    <source>
        <dbReference type="SAM" id="MobiDB-lite"/>
    </source>
</evidence>
<dbReference type="EMBL" id="UZAU01000655">
    <property type="status" value="NOT_ANNOTATED_CDS"/>
    <property type="molecule type" value="Genomic_DNA"/>
</dbReference>
<evidence type="ECO:0000313" key="2">
    <source>
        <dbReference type="EnsemblPlants" id="cds.evm.model.07.1118"/>
    </source>
</evidence>
<organism evidence="2 3">
    <name type="scientific">Cannabis sativa</name>
    <name type="common">Hemp</name>
    <name type="synonym">Marijuana</name>
    <dbReference type="NCBI Taxonomy" id="3483"/>
    <lineage>
        <taxon>Eukaryota</taxon>
        <taxon>Viridiplantae</taxon>
        <taxon>Streptophyta</taxon>
        <taxon>Embryophyta</taxon>
        <taxon>Tracheophyta</taxon>
        <taxon>Spermatophyta</taxon>
        <taxon>Magnoliopsida</taxon>
        <taxon>eudicotyledons</taxon>
        <taxon>Gunneridae</taxon>
        <taxon>Pentapetalae</taxon>
        <taxon>rosids</taxon>
        <taxon>fabids</taxon>
        <taxon>Rosales</taxon>
        <taxon>Cannabaceae</taxon>
        <taxon>Cannabis</taxon>
    </lineage>
</organism>
<reference evidence="2" key="1">
    <citation type="submission" date="2018-11" db="EMBL/GenBank/DDBJ databases">
        <authorList>
            <person name="Grassa J C."/>
        </authorList>
    </citation>
    <scope>NUCLEOTIDE SEQUENCE [LARGE SCALE GENOMIC DNA]</scope>
</reference>
<dbReference type="Gramene" id="evm.model.07.1118">
    <property type="protein sequence ID" value="cds.evm.model.07.1118"/>
    <property type="gene ID" value="evm.TU.07.1118"/>
</dbReference>
<protein>
    <recommendedName>
        <fullName evidence="4">RNase H type-1 domain-containing protein</fullName>
    </recommendedName>
</protein>
<feature type="compositionally biased region" description="Polar residues" evidence="1">
    <location>
        <begin position="50"/>
        <end position="59"/>
    </location>
</feature>
<feature type="region of interest" description="Disordered" evidence="1">
    <location>
        <begin position="1"/>
        <end position="34"/>
    </location>
</feature>
<proteinExistence type="predicted"/>